<evidence type="ECO:0000313" key="2">
    <source>
        <dbReference type="Proteomes" id="UP000198781"/>
    </source>
</evidence>
<dbReference type="STRING" id="187868.SAMN05192589_11560"/>
<keyword evidence="2" id="KW-1185">Reference proteome</keyword>
<evidence type="ECO:0000313" key="1">
    <source>
        <dbReference type="EMBL" id="SDE33169.1"/>
    </source>
</evidence>
<proteinExistence type="predicted"/>
<gene>
    <name evidence="1" type="ORF">SAMN05192589_11560</name>
</gene>
<accession>A0A1G7C1L8</accession>
<name>A0A1G7C1L8_9BURK</name>
<reference evidence="1 2" key="1">
    <citation type="submission" date="2016-10" db="EMBL/GenBank/DDBJ databases">
        <authorList>
            <person name="de Groot N.N."/>
        </authorList>
    </citation>
    <scope>NUCLEOTIDE SEQUENCE [LARGE SCALE GENOMIC DNA]</scope>
    <source>
        <strain evidence="1 2">DSM 16619</strain>
    </source>
</reference>
<sequence length="85" mass="9595">MAYSSWFSTAQLIETGECGKGEYRLELYKHRNGDGYFKLVDRNGQVYDESSFSQGTDIGDSRWAPDCFSVNVGTDGDRTDLKVRP</sequence>
<dbReference type="EMBL" id="FMZC01000015">
    <property type="protein sequence ID" value="SDE33169.1"/>
    <property type="molecule type" value="Genomic_DNA"/>
</dbReference>
<organism evidence="1 2">
    <name type="scientific">Paracidovorax valerianellae</name>
    <dbReference type="NCBI Taxonomy" id="187868"/>
    <lineage>
        <taxon>Bacteria</taxon>
        <taxon>Pseudomonadati</taxon>
        <taxon>Pseudomonadota</taxon>
        <taxon>Betaproteobacteria</taxon>
        <taxon>Burkholderiales</taxon>
        <taxon>Comamonadaceae</taxon>
        <taxon>Paracidovorax</taxon>
    </lineage>
</organism>
<dbReference type="Proteomes" id="UP000198781">
    <property type="component" value="Unassembled WGS sequence"/>
</dbReference>
<dbReference type="AlphaFoldDB" id="A0A1G7C1L8"/>
<protein>
    <submittedName>
        <fullName evidence="1">Uncharacterized protein</fullName>
    </submittedName>
</protein>